<comment type="caution">
    <text evidence="2">The sequence shown here is derived from an EMBL/GenBank/DDBJ whole genome shotgun (WGS) entry which is preliminary data.</text>
</comment>
<feature type="compositionally biased region" description="Polar residues" evidence="1">
    <location>
        <begin position="125"/>
        <end position="135"/>
    </location>
</feature>
<dbReference type="AlphaFoldDB" id="A0A0F9A3V3"/>
<proteinExistence type="predicted"/>
<dbReference type="EMBL" id="LAZR01044644">
    <property type="protein sequence ID" value="KKL04150.1"/>
    <property type="molecule type" value="Genomic_DNA"/>
</dbReference>
<accession>A0A0F9A3V3</accession>
<gene>
    <name evidence="2" type="ORF">LCGC14_2618950</name>
</gene>
<sequence length="160" mass="17948">MCEVATRNHSTDVGECLPFLKDLIMEVSEDRGIECQGVCFDFIDGKIVLSIYQNLPGIKRHLAGTTFLKAFTIDDWKAVNRYLMDVMEPDIIEIDSEGNVHPPEAVSILSGIRKLRDEVEEVPTIHSQRTDTSVNKIPKMTSPVPGMENKEEEEGNDGKE</sequence>
<name>A0A0F9A3V3_9ZZZZ</name>
<organism evidence="2">
    <name type="scientific">marine sediment metagenome</name>
    <dbReference type="NCBI Taxonomy" id="412755"/>
    <lineage>
        <taxon>unclassified sequences</taxon>
        <taxon>metagenomes</taxon>
        <taxon>ecological metagenomes</taxon>
    </lineage>
</organism>
<evidence type="ECO:0000313" key="2">
    <source>
        <dbReference type="EMBL" id="KKL04150.1"/>
    </source>
</evidence>
<reference evidence="2" key="1">
    <citation type="journal article" date="2015" name="Nature">
        <title>Complex archaea that bridge the gap between prokaryotes and eukaryotes.</title>
        <authorList>
            <person name="Spang A."/>
            <person name="Saw J.H."/>
            <person name="Jorgensen S.L."/>
            <person name="Zaremba-Niedzwiedzka K."/>
            <person name="Martijn J."/>
            <person name="Lind A.E."/>
            <person name="van Eijk R."/>
            <person name="Schleper C."/>
            <person name="Guy L."/>
            <person name="Ettema T.J."/>
        </authorList>
    </citation>
    <scope>NUCLEOTIDE SEQUENCE</scope>
</reference>
<feature type="region of interest" description="Disordered" evidence="1">
    <location>
        <begin position="123"/>
        <end position="160"/>
    </location>
</feature>
<feature type="compositionally biased region" description="Acidic residues" evidence="1">
    <location>
        <begin position="150"/>
        <end position="160"/>
    </location>
</feature>
<protein>
    <submittedName>
        <fullName evidence="2">Uncharacterized protein</fullName>
    </submittedName>
</protein>
<evidence type="ECO:0000256" key="1">
    <source>
        <dbReference type="SAM" id="MobiDB-lite"/>
    </source>
</evidence>